<dbReference type="HOGENOM" id="CLU_1933243_0_0_2"/>
<evidence type="ECO:0000313" key="1">
    <source>
        <dbReference type="EMBL" id="AAM07165.1"/>
    </source>
</evidence>
<dbReference type="STRING" id="188937.MA_3814"/>
<evidence type="ECO:0000313" key="2">
    <source>
        <dbReference type="Proteomes" id="UP000002487"/>
    </source>
</evidence>
<organism evidence="1 2">
    <name type="scientific">Methanosarcina acetivorans (strain ATCC 35395 / DSM 2834 / JCM 12185 / C2A)</name>
    <dbReference type="NCBI Taxonomy" id="188937"/>
    <lineage>
        <taxon>Archaea</taxon>
        <taxon>Methanobacteriati</taxon>
        <taxon>Methanobacteriota</taxon>
        <taxon>Stenosarchaea group</taxon>
        <taxon>Methanomicrobia</taxon>
        <taxon>Methanosarcinales</taxon>
        <taxon>Methanosarcinaceae</taxon>
        <taxon>Methanosarcina</taxon>
    </lineage>
</organism>
<keyword evidence="2" id="KW-1185">Reference proteome</keyword>
<dbReference type="Proteomes" id="UP000002487">
    <property type="component" value="Chromosome"/>
</dbReference>
<proteinExistence type="predicted"/>
<dbReference type="EnsemblBacteria" id="AAM07165">
    <property type="protein sequence ID" value="AAM07165"/>
    <property type="gene ID" value="MA_3814"/>
</dbReference>
<dbReference type="KEGG" id="mac:MA_3814"/>
<dbReference type="EMBL" id="AE010299">
    <property type="protein sequence ID" value="AAM07165.1"/>
    <property type="molecule type" value="Genomic_DNA"/>
</dbReference>
<protein>
    <submittedName>
        <fullName evidence="1">Uncharacterized protein</fullName>
    </submittedName>
</protein>
<dbReference type="InParanoid" id="Q8TJH0"/>
<reference evidence="1 2" key="1">
    <citation type="journal article" date="2002" name="Genome Res.">
        <title>The genome of Methanosarcina acetivorans reveals extensive metabolic and physiological diversity.</title>
        <authorList>
            <person name="Galagan J.E."/>
            <person name="Nusbaum C."/>
            <person name="Roy A."/>
            <person name="Endrizzi M.G."/>
            <person name="Macdonald P."/>
            <person name="FitzHugh W."/>
            <person name="Calvo S."/>
            <person name="Engels R."/>
            <person name="Smirnov S."/>
            <person name="Atnoor D."/>
            <person name="Brown A."/>
            <person name="Allen N."/>
            <person name="Naylor J."/>
            <person name="Stange-Thomann N."/>
            <person name="DeArellano K."/>
            <person name="Johnson R."/>
            <person name="Linton L."/>
            <person name="McEwan P."/>
            <person name="McKernan K."/>
            <person name="Talamas J."/>
            <person name="Tirrell A."/>
            <person name="Ye W."/>
            <person name="Zimmer A."/>
            <person name="Barber R.D."/>
            <person name="Cann I."/>
            <person name="Graham D.E."/>
            <person name="Grahame D.A."/>
            <person name="Guss A."/>
            <person name="Hedderich R."/>
            <person name="Ingram-Smith C."/>
            <person name="Kuettner C.H."/>
            <person name="Krzycki J.A."/>
            <person name="Leigh J.A."/>
            <person name="Li W."/>
            <person name="Liu J."/>
            <person name="Mukhopadhyay B."/>
            <person name="Reeve J.N."/>
            <person name="Smith K."/>
            <person name="Springer T.A."/>
            <person name="Umayam L.A."/>
            <person name="White O."/>
            <person name="White R.H."/>
            <person name="de Macario E.C."/>
            <person name="Ferry J.G."/>
            <person name="Jarrell K.F."/>
            <person name="Jing H."/>
            <person name="Macario A.J.L."/>
            <person name="Paulsen I."/>
            <person name="Pritchett M."/>
            <person name="Sowers K.R."/>
            <person name="Swanson R.V."/>
            <person name="Zinder S.H."/>
            <person name="Lander E."/>
            <person name="Metcalf W.W."/>
            <person name="Birren B."/>
        </authorList>
    </citation>
    <scope>NUCLEOTIDE SEQUENCE [LARGE SCALE GENOMIC DNA]</scope>
    <source>
        <strain evidence="2">ATCC 35395 / DSM 2834 / JCM 12185 / C2A</strain>
    </source>
</reference>
<sequence length="130" mass="14249">MIPMVLCSVEEVRVEVSPRSLTNADIANIIARTSRSVATQTGGSADASDNDLLNLACIHISAAAVLRKMRVNGELAARVKIGNSEQQNTIDKDIQDHENQAAIYMKKYRYSPGYRVPYGRSGPRTVNKTD</sequence>
<gene>
    <name evidence="1" type="ordered locus">MA_3814</name>
</gene>
<name>Q8TJH0_METAC</name>
<accession>Q8TJH0</accession>
<dbReference type="AlphaFoldDB" id="Q8TJH0"/>